<reference evidence="2 3" key="1">
    <citation type="submission" date="2019-05" db="EMBL/GenBank/DDBJ databases">
        <title>Emergence of the Ug99 lineage of the wheat stem rust pathogen through somatic hybridization.</title>
        <authorList>
            <person name="Li F."/>
            <person name="Upadhyaya N.M."/>
            <person name="Sperschneider J."/>
            <person name="Matny O."/>
            <person name="Nguyen-Phuc H."/>
            <person name="Mago R."/>
            <person name="Raley C."/>
            <person name="Miller M.E."/>
            <person name="Silverstein K.A.T."/>
            <person name="Henningsen E."/>
            <person name="Hirsch C.D."/>
            <person name="Visser B."/>
            <person name="Pretorius Z.A."/>
            <person name="Steffenson B.J."/>
            <person name="Schwessinger B."/>
            <person name="Dodds P.N."/>
            <person name="Figueroa M."/>
        </authorList>
    </citation>
    <scope>NUCLEOTIDE SEQUENCE [LARGE SCALE GENOMIC DNA]</scope>
    <source>
        <strain evidence="2">21-0</strain>
    </source>
</reference>
<feature type="compositionally biased region" description="Low complexity" evidence="1">
    <location>
        <begin position="94"/>
        <end position="115"/>
    </location>
</feature>
<feature type="compositionally biased region" description="Basic and acidic residues" evidence="1">
    <location>
        <begin position="56"/>
        <end position="77"/>
    </location>
</feature>
<feature type="compositionally biased region" description="Polar residues" evidence="1">
    <location>
        <begin position="275"/>
        <end position="288"/>
    </location>
</feature>
<evidence type="ECO:0000313" key="3">
    <source>
        <dbReference type="Proteomes" id="UP000324748"/>
    </source>
</evidence>
<feature type="region of interest" description="Disordered" evidence="1">
    <location>
        <begin position="230"/>
        <end position="294"/>
    </location>
</feature>
<sequence length="352" mass="40161">MLICIDSLENDDPSAVSEIELIDLSSSRPNRPSFFPSNSLNHHPHQKKHHHSQQQDPDHEQQRRGSRRTTEKIDKGKKAMVIDIIEIDSDSDPQPDSSDLLPPKTHPKTPSSTLKNNNHPSPPPPRDQFPLQRIPSAARHVNNSPHHLQQLARQFFASTHRELGPPRWNPHIRAIPMNRQEEQSLFDFVDGYPRGDIRLSSILYRKYHRQAPEFSAENYRIYYRAHQSKLEANHQERPPASYSSPNRTPNESENQAQHTTTDEEEEEEEEEEEGVQTTDHTTPESVGSTEEEEDPLAEIGIDQLLSSAGPDRTRIAKTFNIPLHHSELLLALQHDPFPAWPATHPAAFGPLL</sequence>
<dbReference type="AlphaFoldDB" id="A0A5B0PFL1"/>
<dbReference type="Proteomes" id="UP000324748">
    <property type="component" value="Unassembled WGS sequence"/>
</dbReference>
<comment type="caution">
    <text evidence="2">The sequence shown here is derived from an EMBL/GenBank/DDBJ whole genome shotgun (WGS) entry which is preliminary data.</text>
</comment>
<name>A0A5B0PFL1_PUCGR</name>
<protein>
    <submittedName>
        <fullName evidence="2">Uncharacterized protein</fullName>
    </submittedName>
</protein>
<feature type="compositionally biased region" description="Low complexity" evidence="1">
    <location>
        <begin position="24"/>
        <end position="41"/>
    </location>
</feature>
<feature type="region of interest" description="Disordered" evidence="1">
    <location>
        <begin position="23"/>
        <end position="131"/>
    </location>
</feature>
<dbReference type="EMBL" id="VSWC01000054">
    <property type="protein sequence ID" value="KAA1099430.1"/>
    <property type="molecule type" value="Genomic_DNA"/>
</dbReference>
<feature type="compositionally biased region" description="Acidic residues" evidence="1">
    <location>
        <begin position="262"/>
        <end position="274"/>
    </location>
</feature>
<accession>A0A5B0PFL1</accession>
<gene>
    <name evidence="2" type="ORF">PGT21_007328</name>
</gene>
<proteinExistence type="predicted"/>
<feature type="compositionally biased region" description="Basic residues" evidence="1">
    <location>
        <begin position="42"/>
        <end position="52"/>
    </location>
</feature>
<feature type="compositionally biased region" description="Polar residues" evidence="1">
    <location>
        <begin position="241"/>
        <end position="259"/>
    </location>
</feature>
<evidence type="ECO:0000313" key="2">
    <source>
        <dbReference type="EMBL" id="KAA1099430.1"/>
    </source>
</evidence>
<evidence type="ECO:0000256" key="1">
    <source>
        <dbReference type="SAM" id="MobiDB-lite"/>
    </source>
</evidence>
<keyword evidence="3" id="KW-1185">Reference proteome</keyword>
<organism evidence="2 3">
    <name type="scientific">Puccinia graminis f. sp. tritici</name>
    <dbReference type="NCBI Taxonomy" id="56615"/>
    <lineage>
        <taxon>Eukaryota</taxon>
        <taxon>Fungi</taxon>
        <taxon>Dikarya</taxon>
        <taxon>Basidiomycota</taxon>
        <taxon>Pucciniomycotina</taxon>
        <taxon>Pucciniomycetes</taxon>
        <taxon>Pucciniales</taxon>
        <taxon>Pucciniaceae</taxon>
        <taxon>Puccinia</taxon>
    </lineage>
</organism>